<dbReference type="Proteomes" id="UP000323930">
    <property type="component" value="Unassembled WGS sequence"/>
</dbReference>
<proteinExistence type="predicted"/>
<sequence>MSKELVIVFVKNIKLGKVKTRLAKTIGNEGAFYVYSELVKITERALSKLDTEKRIYFSEAVVETKWPNLKKEVQQGRDLGERMKNAFLKGFADGYERIVLIGSDLPDITETHLREGLDALKEKDIVFGPAEDGGYYLIGLSKMNEMVFNNKPWSQPSLLEETLNELNENNITFSTLETLNDIDTFEDLEASTFYKSNVALQEKIKQLHD</sequence>
<dbReference type="PANTHER" id="PTHR36529">
    <property type="entry name" value="SLL1095 PROTEIN"/>
    <property type="match status" value="1"/>
</dbReference>
<dbReference type="InterPro" id="IPR018641">
    <property type="entry name" value="Trfase_1_rSAM/seldom-assoc"/>
</dbReference>
<dbReference type="NCBIfam" id="TIGR04282">
    <property type="entry name" value="glyco_like_cofC"/>
    <property type="match status" value="1"/>
</dbReference>
<organism evidence="1 2">
    <name type="scientific">Seonamhaeicola marinus</name>
    <dbReference type="NCBI Taxonomy" id="1912246"/>
    <lineage>
        <taxon>Bacteria</taxon>
        <taxon>Pseudomonadati</taxon>
        <taxon>Bacteroidota</taxon>
        <taxon>Flavobacteriia</taxon>
        <taxon>Flavobacteriales</taxon>
        <taxon>Flavobacteriaceae</taxon>
    </lineage>
</organism>
<dbReference type="AlphaFoldDB" id="A0A5D0HWD1"/>
<dbReference type="EMBL" id="VSDQ01000679">
    <property type="protein sequence ID" value="TYA74829.1"/>
    <property type="molecule type" value="Genomic_DNA"/>
</dbReference>
<gene>
    <name evidence="1" type="ORF">FUA24_16105</name>
</gene>
<dbReference type="OrthoDB" id="9798250at2"/>
<keyword evidence="1" id="KW-0808">Transferase</keyword>
<dbReference type="SUPFAM" id="SSF53448">
    <property type="entry name" value="Nucleotide-diphospho-sugar transferases"/>
    <property type="match status" value="1"/>
</dbReference>
<name>A0A5D0HWD1_9FLAO</name>
<evidence type="ECO:0000313" key="1">
    <source>
        <dbReference type="EMBL" id="TYA74829.1"/>
    </source>
</evidence>
<dbReference type="Pfam" id="PF09837">
    <property type="entry name" value="DUF2064"/>
    <property type="match status" value="1"/>
</dbReference>
<keyword evidence="2" id="KW-1185">Reference proteome</keyword>
<reference evidence="1 2" key="1">
    <citation type="submission" date="2019-08" db="EMBL/GenBank/DDBJ databases">
        <title>Seonamhaeicola sediminis sp. nov., isolated from marine sediment.</title>
        <authorList>
            <person name="Cao W.R."/>
        </authorList>
    </citation>
    <scope>NUCLEOTIDE SEQUENCE [LARGE SCALE GENOMIC DNA]</scope>
    <source>
        <strain evidence="1 2">B011</strain>
    </source>
</reference>
<dbReference type="RefSeq" id="WP_148544072.1">
    <property type="nucleotide sequence ID" value="NZ_VSDQ01000679.1"/>
</dbReference>
<comment type="caution">
    <text evidence="1">The sequence shown here is derived from an EMBL/GenBank/DDBJ whole genome shotgun (WGS) entry which is preliminary data.</text>
</comment>
<dbReference type="Gene3D" id="3.90.550.10">
    <property type="entry name" value="Spore Coat Polysaccharide Biosynthesis Protein SpsA, Chain A"/>
    <property type="match status" value="1"/>
</dbReference>
<dbReference type="GO" id="GO:0016740">
    <property type="term" value="F:transferase activity"/>
    <property type="evidence" value="ECO:0007669"/>
    <property type="project" value="UniProtKB-KW"/>
</dbReference>
<evidence type="ECO:0000313" key="2">
    <source>
        <dbReference type="Proteomes" id="UP000323930"/>
    </source>
</evidence>
<dbReference type="InterPro" id="IPR029044">
    <property type="entry name" value="Nucleotide-diphossugar_trans"/>
</dbReference>
<dbReference type="PANTHER" id="PTHR36529:SF1">
    <property type="entry name" value="GLYCOSYLTRANSFERASE"/>
    <property type="match status" value="1"/>
</dbReference>
<protein>
    <submittedName>
        <fullName evidence="1">Glycosyltransferase</fullName>
    </submittedName>
</protein>
<accession>A0A5D0HWD1</accession>